<organism evidence="1 2">
    <name type="scientific">Choanephora cucurbitarum</name>
    <dbReference type="NCBI Taxonomy" id="101091"/>
    <lineage>
        <taxon>Eukaryota</taxon>
        <taxon>Fungi</taxon>
        <taxon>Fungi incertae sedis</taxon>
        <taxon>Mucoromycota</taxon>
        <taxon>Mucoromycotina</taxon>
        <taxon>Mucoromycetes</taxon>
        <taxon>Mucorales</taxon>
        <taxon>Mucorineae</taxon>
        <taxon>Choanephoraceae</taxon>
        <taxon>Choanephoroideae</taxon>
        <taxon>Choanephora</taxon>
    </lineage>
</organism>
<gene>
    <name evidence="1" type="ORF">A0J61_07222</name>
</gene>
<dbReference type="EMBL" id="LUGH01000477">
    <property type="protein sequence ID" value="OBZ84729.1"/>
    <property type="molecule type" value="Genomic_DNA"/>
</dbReference>
<sequence>MNVKLEGFPKDNKQHKRSHSYAVLYAHSKHTRKAKKSVFKSCFSFSVVIINVCFLSQKF</sequence>
<accession>A0A1C7N7X9</accession>
<dbReference type="InParanoid" id="A0A1C7N7X9"/>
<comment type="caution">
    <text evidence="1">The sequence shown here is derived from an EMBL/GenBank/DDBJ whole genome shotgun (WGS) entry which is preliminary data.</text>
</comment>
<proteinExistence type="predicted"/>
<evidence type="ECO:0000313" key="2">
    <source>
        <dbReference type="Proteomes" id="UP000093000"/>
    </source>
</evidence>
<name>A0A1C7N7X9_9FUNG</name>
<keyword evidence="2" id="KW-1185">Reference proteome</keyword>
<dbReference type="Proteomes" id="UP000093000">
    <property type="component" value="Unassembled WGS sequence"/>
</dbReference>
<protein>
    <submittedName>
        <fullName evidence="1">Uncharacterized protein</fullName>
    </submittedName>
</protein>
<evidence type="ECO:0000313" key="1">
    <source>
        <dbReference type="EMBL" id="OBZ84729.1"/>
    </source>
</evidence>
<dbReference type="AlphaFoldDB" id="A0A1C7N7X9"/>
<reference evidence="1 2" key="1">
    <citation type="submission" date="2016-03" db="EMBL/GenBank/DDBJ databases">
        <title>Choanephora cucurbitarum.</title>
        <authorList>
            <person name="Min B."/>
            <person name="Park H."/>
            <person name="Park J.-H."/>
            <person name="Shin H.-D."/>
            <person name="Choi I.-G."/>
        </authorList>
    </citation>
    <scope>NUCLEOTIDE SEQUENCE [LARGE SCALE GENOMIC DNA]</scope>
    <source>
        <strain evidence="1 2">KUS-F28377</strain>
    </source>
</reference>